<dbReference type="InParanoid" id="D1C7E3"/>
<reference evidence="4" key="1">
    <citation type="submission" date="2009-11" db="EMBL/GenBank/DDBJ databases">
        <title>The complete chromosome 1 of Sphaerobacter thermophilus DSM 20745.</title>
        <authorList>
            <person name="Lucas S."/>
            <person name="Copeland A."/>
            <person name="Lapidus A."/>
            <person name="Glavina del Rio T."/>
            <person name="Dalin E."/>
            <person name="Tice H."/>
            <person name="Bruce D."/>
            <person name="Goodwin L."/>
            <person name="Pitluck S."/>
            <person name="Kyrpides N."/>
            <person name="Mavromatis K."/>
            <person name="Ivanova N."/>
            <person name="Mikhailova N."/>
            <person name="LaButti K.M."/>
            <person name="Clum A."/>
            <person name="Sun H.I."/>
            <person name="Brettin T."/>
            <person name="Detter J.C."/>
            <person name="Han C."/>
            <person name="Larimer F."/>
            <person name="Land M."/>
            <person name="Hauser L."/>
            <person name="Markowitz V."/>
            <person name="Cheng J.F."/>
            <person name="Hugenholtz P."/>
            <person name="Woyke T."/>
            <person name="Wu D."/>
            <person name="Steenblock K."/>
            <person name="Schneider S."/>
            <person name="Pukall R."/>
            <person name="Goeker M."/>
            <person name="Klenk H.P."/>
            <person name="Eisen J.A."/>
        </authorList>
    </citation>
    <scope>NUCLEOTIDE SEQUENCE [LARGE SCALE GENOMIC DNA]</scope>
    <source>
        <strain evidence="4">ATCC 49802 / DSM 20745 / S 6022</strain>
    </source>
</reference>
<dbReference type="STRING" id="479434.Sthe_2369"/>
<name>D1C7E3_SPHTD</name>
<dbReference type="OrthoDB" id="164280at2"/>
<dbReference type="AlphaFoldDB" id="D1C7E3"/>
<protein>
    <submittedName>
        <fullName evidence="3">Uncharacterized protein</fullName>
    </submittedName>
</protein>
<dbReference type="RefSeq" id="WP_012872830.1">
    <property type="nucleotide sequence ID" value="NC_013523.1"/>
</dbReference>
<feature type="region of interest" description="Disordered" evidence="2">
    <location>
        <begin position="1"/>
        <end position="31"/>
    </location>
</feature>
<dbReference type="EMBL" id="CP001823">
    <property type="protein sequence ID" value="ACZ39789.1"/>
    <property type="molecule type" value="Genomic_DNA"/>
</dbReference>
<dbReference type="KEGG" id="sti:Sthe_2369"/>
<proteinExistence type="predicted"/>
<evidence type="ECO:0000313" key="3">
    <source>
        <dbReference type="EMBL" id="ACZ39789.1"/>
    </source>
</evidence>
<keyword evidence="1" id="KW-0175">Coiled coil</keyword>
<evidence type="ECO:0000313" key="4">
    <source>
        <dbReference type="Proteomes" id="UP000002027"/>
    </source>
</evidence>
<reference evidence="3 4" key="2">
    <citation type="journal article" date="2010" name="Stand. Genomic Sci.">
        <title>Complete genome sequence of Desulfohalobium retbaense type strain (HR(100)).</title>
        <authorList>
            <person name="Spring S."/>
            <person name="Nolan M."/>
            <person name="Lapidus A."/>
            <person name="Glavina Del Rio T."/>
            <person name="Copeland A."/>
            <person name="Tice H."/>
            <person name="Cheng J.F."/>
            <person name="Lucas S."/>
            <person name="Land M."/>
            <person name="Chen F."/>
            <person name="Bruce D."/>
            <person name="Goodwin L."/>
            <person name="Pitluck S."/>
            <person name="Ivanova N."/>
            <person name="Mavromatis K."/>
            <person name="Mikhailova N."/>
            <person name="Pati A."/>
            <person name="Chen A."/>
            <person name="Palaniappan K."/>
            <person name="Hauser L."/>
            <person name="Chang Y.J."/>
            <person name="Jeffries C.D."/>
            <person name="Munk C."/>
            <person name="Kiss H."/>
            <person name="Chain P."/>
            <person name="Han C."/>
            <person name="Brettin T."/>
            <person name="Detter J.C."/>
            <person name="Schuler E."/>
            <person name="Goker M."/>
            <person name="Rohde M."/>
            <person name="Bristow J."/>
            <person name="Eisen J.A."/>
            <person name="Markowitz V."/>
            <person name="Hugenholtz P."/>
            <person name="Kyrpides N.C."/>
            <person name="Klenk H.P."/>
        </authorList>
    </citation>
    <scope>NUCLEOTIDE SEQUENCE [LARGE SCALE GENOMIC DNA]</scope>
    <source>
        <strain evidence="4">ATCC 49802 / DSM 20745 / S 6022</strain>
    </source>
</reference>
<feature type="coiled-coil region" evidence="1">
    <location>
        <begin position="221"/>
        <end position="276"/>
    </location>
</feature>
<evidence type="ECO:0000256" key="1">
    <source>
        <dbReference type="SAM" id="Coils"/>
    </source>
</evidence>
<dbReference type="HOGENOM" id="CLU_986724_0_0_0"/>
<dbReference type="Proteomes" id="UP000002027">
    <property type="component" value="Chromosome 1"/>
</dbReference>
<organism evidence="3 4">
    <name type="scientific">Sphaerobacter thermophilus (strain ATCC 49802 / DSM 20745 / KCCM 41009 / NCIMB 13125 / S 6022)</name>
    <dbReference type="NCBI Taxonomy" id="479434"/>
    <lineage>
        <taxon>Bacteria</taxon>
        <taxon>Pseudomonadati</taxon>
        <taxon>Thermomicrobiota</taxon>
        <taxon>Thermomicrobia</taxon>
        <taxon>Sphaerobacterales</taxon>
        <taxon>Sphaerobacterineae</taxon>
        <taxon>Sphaerobacteraceae</taxon>
        <taxon>Sphaerobacter</taxon>
    </lineage>
</organism>
<dbReference type="eggNOG" id="ENOG5030TBR">
    <property type="taxonomic scope" value="Bacteria"/>
</dbReference>
<sequence length="283" mass="31840">MSWWPFQRREEPAAAEGSGTPSAEPGQPYIRDAERRSLRRLLQRKSNLEYDLARAELAFQPENPWTERIEQLDAAIAQAEQDLAALRPTPREVARRQLPATPIEVVEVRTSGPAAVTLRAGDATLHYQEEVDWAERGHQVALPQLTRASGDVESLVPADLPADERDALVTHLRQGFSIVAEEALERADAGDPPPTYTLADLTRPCPDCGGWQDPKGRCPACVELERRRQEVHAGLERLRAERDDQRQDMARYRDRLPIIRRQLAETEADIAKLQAKGVEPDTR</sequence>
<gene>
    <name evidence="3" type="ordered locus">Sthe_2369</name>
</gene>
<accession>D1C7E3</accession>
<keyword evidence="4" id="KW-1185">Reference proteome</keyword>
<evidence type="ECO:0000256" key="2">
    <source>
        <dbReference type="SAM" id="MobiDB-lite"/>
    </source>
</evidence>